<dbReference type="Proteomes" id="UP000215335">
    <property type="component" value="Unassembled WGS sequence"/>
</dbReference>
<dbReference type="Pfam" id="PF07727">
    <property type="entry name" value="RVT_2"/>
    <property type="match status" value="1"/>
</dbReference>
<proteinExistence type="predicted"/>
<keyword evidence="3" id="KW-1185">Reference proteome</keyword>
<evidence type="ECO:0000313" key="2">
    <source>
        <dbReference type="EMBL" id="OXU28743.1"/>
    </source>
</evidence>
<dbReference type="SUPFAM" id="SSF56219">
    <property type="entry name" value="DNase I-like"/>
    <property type="match status" value="1"/>
</dbReference>
<dbReference type="InterPro" id="IPR013103">
    <property type="entry name" value="RVT_2"/>
</dbReference>
<reference evidence="2 3" key="1">
    <citation type="journal article" date="2017" name="Curr. Biol.">
        <title>The Evolution of Venom by Co-option of Single-Copy Genes.</title>
        <authorList>
            <person name="Martinson E.O."/>
            <person name="Mrinalini"/>
            <person name="Kelkar Y.D."/>
            <person name="Chang C.H."/>
            <person name="Werren J.H."/>
        </authorList>
    </citation>
    <scope>NUCLEOTIDE SEQUENCE [LARGE SCALE GENOMIC DNA]</scope>
    <source>
        <strain evidence="2 3">Alberta</strain>
        <tissue evidence="2">Whole body</tissue>
    </source>
</reference>
<dbReference type="AlphaFoldDB" id="A0A232FE02"/>
<feature type="domain" description="Reverse transcriptase Ty1/copia-type" evidence="1">
    <location>
        <begin position="120"/>
        <end position="269"/>
    </location>
</feature>
<sequence>MAQKNQNQTKRDLRVGTWNVRSLFRAGAFKELVKEADRYSLDLVAIQESRWPDGGVLASEPERRRLRDRTQLKAIDRYGGPIAYIAKILPTTYAEAMASHDADKWKEAMQEEMNALLGSKTWILQELTKGKRAIGYKWVYTIKKNPLDNNIRYKARLVAKSYAQGEGIDFFDTFAPVVRYESIRILLAIAAKEDLEIAQFDVKTAFLYGDLQEEIYLQQPEGYTTEEGRVCRLQRSLYDLKQSSRCWNEKFVGFLKNFKSIESDKCVFVGEVKNFKKHWRAVKRIIRYLLGTRDLGIIFGNSGSQHISGYTDADYVGCKNPSADAAPSSSPKSAAHLLFYDNKFLGDAVCLLPTKNTCDKHVYNVTLWIFGENPARNYAIHTLKLAPISPDLPTHGVVQPWQRVAYRTVTVTLINVP</sequence>
<comment type="caution">
    <text evidence="2">The sequence shown here is derived from an EMBL/GenBank/DDBJ whole genome shotgun (WGS) entry which is preliminary data.</text>
</comment>
<accession>A0A232FE02</accession>
<name>A0A232FE02_9HYME</name>
<dbReference type="SUPFAM" id="SSF56672">
    <property type="entry name" value="DNA/RNA polymerases"/>
    <property type="match status" value="1"/>
</dbReference>
<dbReference type="InterPro" id="IPR036691">
    <property type="entry name" value="Endo/exonu/phosph_ase_sf"/>
</dbReference>
<protein>
    <recommendedName>
        <fullName evidence="1">Reverse transcriptase Ty1/copia-type domain-containing protein</fullName>
    </recommendedName>
</protein>
<evidence type="ECO:0000313" key="3">
    <source>
        <dbReference type="Proteomes" id="UP000215335"/>
    </source>
</evidence>
<dbReference type="EMBL" id="NNAY01000388">
    <property type="protein sequence ID" value="OXU28743.1"/>
    <property type="molecule type" value="Genomic_DNA"/>
</dbReference>
<dbReference type="OrthoDB" id="7696924at2759"/>
<gene>
    <name evidence="2" type="ORF">TSAR_000209</name>
</gene>
<organism evidence="2 3">
    <name type="scientific">Trichomalopsis sarcophagae</name>
    <dbReference type="NCBI Taxonomy" id="543379"/>
    <lineage>
        <taxon>Eukaryota</taxon>
        <taxon>Metazoa</taxon>
        <taxon>Ecdysozoa</taxon>
        <taxon>Arthropoda</taxon>
        <taxon>Hexapoda</taxon>
        <taxon>Insecta</taxon>
        <taxon>Pterygota</taxon>
        <taxon>Neoptera</taxon>
        <taxon>Endopterygota</taxon>
        <taxon>Hymenoptera</taxon>
        <taxon>Apocrita</taxon>
        <taxon>Proctotrupomorpha</taxon>
        <taxon>Chalcidoidea</taxon>
        <taxon>Pteromalidae</taxon>
        <taxon>Pteromalinae</taxon>
        <taxon>Trichomalopsis</taxon>
    </lineage>
</organism>
<dbReference type="InterPro" id="IPR043502">
    <property type="entry name" value="DNA/RNA_pol_sf"/>
</dbReference>
<evidence type="ECO:0000259" key="1">
    <source>
        <dbReference type="Pfam" id="PF07727"/>
    </source>
</evidence>
<dbReference type="STRING" id="543379.A0A232FE02"/>
<dbReference type="GO" id="GO:0071897">
    <property type="term" value="P:DNA biosynthetic process"/>
    <property type="evidence" value="ECO:0007669"/>
    <property type="project" value="UniProtKB-ARBA"/>
</dbReference>